<proteinExistence type="predicted"/>
<dbReference type="EMBL" id="JASCZI010181307">
    <property type="protein sequence ID" value="MED6181543.1"/>
    <property type="molecule type" value="Genomic_DNA"/>
</dbReference>
<gene>
    <name evidence="1" type="ORF">PIB30_020304</name>
</gene>
<dbReference type="Proteomes" id="UP001341840">
    <property type="component" value="Unassembled WGS sequence"/>
</dbReference>
<reference evidence="1 2" key="1">
    <citation type="journal article" date="2023" name="Plants (Basel)">
        <title>Bridging the Gap: Combining Genomics and Transcriptomics Approaches to Understand Stylosanthes scabra, an Orphan Legume from the Brazilian Caatinga.</title>
        <authorList>
            <person name="Ferreira-Neto J.R.C."/>
            <person name="da Silva M.D."/>
            <person name="Binneck E."/>
            <person name="de Melo N.F."/>
            <person name="da Silva R.H."/>
            <person name="de Melo A.L.T.M."/>
            <person name="Pandolfi V."/>
            <person name="Bustamante F.O."/>
            <person name="Brasileiro-Vidal A.C."/>
            <person name="Benko-Iseppon A.M."/>
        </authorList>
    </citation>
    <scope>NUCLEOTIDE SEQUENCE [LARGE SCALE GENOMIC DNA]</scope>
    <source>
        <tissue evidence="1">Leaves</tissue>
    </source>
</reference>
<accession>A0ABU6W9I2</accession>
<comment type="caution">
    <text evidence="1">The sequence shown here is derived from an EMBL/GenBank/DDBJ whole genome shotgun (WGS) entry which is preliminary data.</text>
</comment>
<name>A0ABU6W9I2_9FABA</name>
<sequence length="53" mass="5669">MREPRRCRLCGVEGHSAADAPTLLGLVQVAQVPISVPLPQCAEKSLKTNGPWS</sequence>
<protein>
    <submittedName>
        <fullName evidence="1">Uncharacterized protein</fullName>
    </submittedName>
</protein>
<evidence type="ECO:0000313" key="2">
    <source>
        <dbReference type="Proteomes" id="UP001341840"/>
    </source>
</evidence>
<organism evidence="1 2">
    <name type="scientific">Stylosanthes scabra</name>
    <dbReference type="NCBI Taxonomy" id="79078"/>
    <lineage>
        <taxon>Eukaryota</taxon>
        <taxon>Viridiplantae</taxon>
        <taxon>Streptophyta</taxon>
        <taxon>Embryophyta</taxon>
        <taxon>Tracheophyta</taxon>
        <taxon>Spermatophyta</taxon>
        <taxon>Magnoliopsida</taxon>
        <taxon>eudicotyledons</taxon>
        <taxon>Gunneridae</taxon>
        <taxon>Pentapetalae</taxon>
        <taxon>rosids</taxon>
        <taxon>fabids</taxon>
        <taxon>Fabales</taxon>
        <taxon>Fabaceae</taxon>
        <taxon>Papilionoideae</taxon>
        <taxon>50 kb inversion clade</taxon>
        <taxon>dalbergioids sensu lato</taxon>
        <taxon>Dalbergieae</taxon>
        <taxon>Pterocarpus clade</taxon>
        <taxon>Stylosanthes</taxon>
    </lineage>
</organism>
<evidence type="ECO:0000313" key="1">
    <source>
        <dbReference type="EMBL" id="MED6181543.1"/>
    </source>
</evidence>
<keyword evidence="2" id="KW-1185">Reference proteome</keyword>